<dbReference type="AlphaFoldDB" id="A0A7X2MVL6"/>
<dbReference type="InterPro" id="IPR011042">
    <property type="entry name" value="6-blade_b-propeller_TolB-like"/>
</dbReference>
<sequence length="429" mass="48329">MKSFLKYICIIALSLGAAFMLYNFVSYSGLNINDEKVDYSIDIKGISNVVDFDIYDDNQFLIAKNNCILLKKEDGAIKTLYTCEEGRITAMALVNRTIFMVENNKLISFKIDSNEKKEVINNIPIIGKNDECRLLPYKDKVLLSISSVTNSGIMEDGQVSFGNEVYDRTPIDVYSMGSKFDKDETGVFCPKGKSNNKDEVIKGVIPANACILSIDQNNNVKIYASGIKKVEGWCITDDNKLYAAVGGMEEKGLRPVANDTDYIYEINEGEWLGWPDFSGGDPVTSPRFRVNDEKVSFVLDKHISENPKAPLYQCDKLNSISCMASAPKTICKDSGIIFYDKKDNQLKFFKRGIIPCKLIDAGRNCEIISIKQKDNVIYMLDGKKGVIYKIFEKQAVNNKDKNILLYFTIGLFMIGLIYIIFSLGKKQER</sequence>
<dbReference type="Proteomes" id="UP000460287">
    <property type="component" value="Unassembled WGS sequence"/>
</dbReference>
<keyword evidence="3" id="KW-1185">Reference proteome</keyword>
<evidence type="ECO:0008006" key="4">
    <source>
        <dbReference type="Google" id="ProtNLM"/>
    </source>
</evidence>
<evidence type="ECO:0000256" key="1">
    <source>
        <dbReference type="SAM" id="Phobius"/>
    </source>
</evidence>
<organism evidence="2 3">
    <name type="scientific">Inconstantimicrobium porci</name>
    <dbReference type="NCBI Taxonomy" id="2652291"/>
    <lineage>
        <taxon>Bacteria</taxon>
        <taxon>Bacillati</taxon>
        <taxon>Bacillota</taxon>
        <taxon>Clostridia</taxon>
        <taxon>Eubacteriales</taxon>
        <taxon>Clostridiaceae</taxon>
        <taxon>Inconstantimicrobium</taxon>
    </lineage>
</organism>
<dbReference type="RefSeq" id="WP_154529750.1">
    <property type="nucleotide sequence ID" value="NZ_VULX01000001.1"/>
</dbReference>
<gene>
    <name evidence="2" type="ORF">FYJ33_00150</name>
</gene>
<dbReference type="Gene3D" id="2.120.10.30">
    <property type="entry name" value="TolB, C-terminal domain"/>
    <property type="match status" value="1"/>
</dbReference>
<evidence type="ECO:0000313" key="2">
    <source>
        <dbReference type="EMBL" id="MSR89860.1"/>
    </source>
</evidence>
<protein>
    <recommendedName>
        <fullName evidence="4">Glucose/Sorbosone dehydrogenase domain-containing protein</fullName>
    </recommendedName>
</protein>
<dbReference type="SUPFAM" id="SSF50952">
    <property type="entry name" value="Soluble quinoprotein glucose dehydrogenase"/>
    <property type="match status" value="1"/>
</dbReference>
<keyword evidence="1" id="KW-0812">Transmembrane</keyword>
<dbReference type="EMBL" id="VULX01000001">
    <property type="protein sequence ID" value="MSR89860.1"/>
    <property type="molecule type" value="Genomic_DNA"/>
</dbReference>
<keyword evidence="1" id="KW-1133">Transmembrane helix</keyword>
<evidence type="ECO:0000313" key="3">
    <source>
        <dbReference type="Proteomes" id="UP000460287"/>
    </source>
</evidence>
<feature type="transmembrane region" description="Helical" evidence="1">
    <location>
        <begin position="403"/>
        <end position="423"/>
    </location>
</feature>
<name>A0A7X2MVL6_9CLOT</name>
<accession>A0A7X2MVL6</accession>
<reference evidence="2 3" key="1">
    <citation type="submission" date="2019-08" db="EMBL/GenBank/DDBJ databases">
        <title>In-depth cultivation of the pig gut microbiome towards novel bacterial diversity and tailored functional studies.</title>
        <authorList>
            <person name="Wylensek D."/>
            <person name="Hitch T.C.A."/>
            <person name="Clavel T."/>
        </authorList>
    </citation>
    <scope>NUCLEOTIDE SEQUENCE [LARGE SCALE GENOMIC DNA]</scope>
    <source>
        <strain evidence="2 3">WCA-383-APC-5B</strain>
    </source>
</reference>
<feature type="transmembrane region" description="Helical" evidence="1">
    <location>
        <begin position="7"/>
        <end position="25"/>
    </location>
</feature>
<keyword evidence="1" id="KW-0472">Membrane</keyword>
<comment type="caution">
    <text evidence="2">The sequence shown here is derived from an EMBL/GenBank/DDBJ whole genome shotgun (WGS) entry which is preliminary data.</text>
</comment>
<proteinExistence type="predicted"/>
<dbReference type="InterPro" id="IPR011041">
    <property type="entry name" value="Quinoprot_gluc/sorb_DH_b-prop"/>
</dbReference>